<dbReference type="EMBL" id="JAQQWK010000009">
    <property type="protein sequence ID" value="KAK8035515.1"/>
    <property type="molecule type" value="Genomic_DNA"/>
</dbReference>
<gene>
    <name evidence="2" type="ORF">PG993_010510</name>
</gene>
<protein>
    <submittedName>
        <fullName evidence="2">Uncharacterized protein</fullName>
    </submittedName>
</protein>
<feature type="compositionally biased region" description="Basic and acidic residues" evidence="1">
    <location>
        <begin position="458"/>
        <end position="467"/>
    </location>
</feature>
<proteinExistence type="predicted"/>
<evidence type="ECO:0000313" key="2">
    <source>
        <dbReference type="EMBL" id="KAK8035515.1"/>
    </source>
</evidence>
<keyword evidence="3" id="KW-1185">Reference proteome</keyword>
<evidence type="ECO:0000313" key="3">
    <source>
        <dbReference type="Proteomes" id="UP001444661"/>
    </source>
</evidence>
<name>A0ABR1SMH4_9PEZI</name>
<feature type="compositionally biased region" description="Acidic residues" evidence="1">
    <location>
        <begin position="425"/>
        <end position="435"/>
    </location>
</feature>
<feature type="compositionally biased region" description="Basic and acidic residues" evidence="1">
    <location>
        <begin position="314"/>
        <end position="331"/>
    </location>
</feature>
<accession>A0ABR1SMH4</accession>
<feature type="region of interest" description="Disordered" evidence="1">
    <location>
        <begin position="411"/>
        <end position="467"/>
    </location>
</feature>
<comment type="caution">
    <text evidence="2">The sequence shown here is derived from an EMBL/GenBank/DDBJ whole genome shotgun (WGS) entry which is preliminary data.</text>
</comment>
<feature type="compositionally biased region" description="Basic and acidic residues" evidence="1">
    <location>
        <begin position="341"/>
        <end position="365"/>
    </location>
</feature>
<feature type="region of interest" description="Disordered" evidence="1">
    <location>
        <begin position="287"/>
        <end position="393"/>
    </location>
</feature>
<organism evidence="2 3">
    <name type="scientific">Apiospora rasikravindrae</name>
    <dbReference type="NCBI Taxonomy" id="990691"/>
    <lineage>
        <taxon>Eukaryota</taxon>
        <taxon>Fungi</taxon>
        <taxon>Dikarya</taxon>
        <taxon>Ascomycota</taxon>
        <taxon>Pezizomycotina</taxon>
        <taxon>Sordariomycetes</taxon>
        <taxon>Xylariomycetidae</taxon>
        <taxon>Amphisphaeriales</taxon>
        <taxon>Apiosporaceae</taxon>
        <taxon>Apiospora</taxon>
    </lineage>
</organism>
<sequence>MALDEDTMYMICRNIVRDRRFDRQDDFRFQYCWRRIIIPNNRSSPRLGTSGMSQLLIEGLEKHIPEAFRQFESPADGALVPISSQNNDREDIPALWTLCLQVIIKPNERSIWSREKKLMAYSIYKKLLRYWGAKYCPFFIYVKIGTVCSVMGSTVVYGKSNPREDLYQVVDTNNSGGSLTRWIHQMLRHQDHWGYANNANPREFWFDESKSKIHLGRLRVPENTKPLSKRRVRKLEFYRMVGRRKRVTSGSHVVFFDPIAVSLPVPNEQKISYRETPRLTIDLEADGSDVISGDPESSDAHSSDRSSQGDSEGSSERVHSTVERLRERETGNRTQQSNQRHRTEDPNSHQERHRRVYEDQHEGGFDRFNTWPTTAANMQDDDQSYYNSPPPAYSEIFPRSHSNIYMGEPYDLSQHYRNVPHDQSEDGESIEESEGEPGQALVLRRGTESSASLRPRRERGEPSHRRR</sequence>
<dbReference type="Proteomes" id="UP001444661">
    <property type="component" value="Unassembled WGS sequence"/>
</dbReference>
<evidence type="ECO:0000256" key="1">
    <source>
        <dbReference type="SAM" id="MobiDB-lite"/>
    </source>
</evidence>
<reference evidence="2 3" key="1">
    <citation type="submission" date="2023-01" db="EMBL/GenBank/DDBJ databases">
        <title>Analysis of 21 Apiospora genomes using comparative genomics revels a genus with tremendous synthesis potential of carbohydrate active enzymes and secondary metabolites.</title>
        <authorList>
            <person name="Sorensen T."/>
        </authorList>
    </citation>
    <scope>NUCLEOTIDE SEQUENCE [LARGE SCALE GENOMIC DNA]</scope>
    <source>
        <strain evidence="2 3">CBS 33761</strain>
    </source>
</reference>